<reference evidence="1 2" key="1">
    <citation type="submission" date="2019-03" db="EMBL/GenBank/DDBJ databases">
        <title>The complete genome sequence of Swingsia_sp. F3b2 LMG30590(T).</title>
        <authorList>
            <person name="Chua K.-O."/>
            <person name="Chan K.-G."/>
            <person name="See-Too W.-S."/>
        </authorList>
    </citation>
    <scope>NUCLEOTIDE SEQUENCE [LARGE SCALE GENOMIC DNA]</scope>
    <source>
        <strain evidence="1 2">F3b2</strain>
    </source>
</reference>
<name>A0A4Y6U7Q5_9PROT</name>
<dbReference type="KEGG" id="swf:E3E12_03145"/>
<dbReference type="Gene3D" id="3.40.50.150">
    <property type="entry name" value="Vaccinia Virus protein VP39"/>
    <property type="match status" value="1"/>
</dbReference>
<evidence type="ECO:0000313" key="2">
    <source>
        <dbReference type="Proteomes" id="UP000318709"/>
    </source>
</evidence>
<evidence type="ECO:0008006" key="3">
    <source>
        <dbReference type="Google" id="ProtNLM"/>
    </source>
</evidence>
<proteinExistence type="predicted"/>
<gene>
    <name evidence="1" type="ORF">E3E12_03145</name>
</gene>
<accession>A0A4Y6U7Q5</accession>
<dbReference type="OrthoDB" id="7259632at2"/>
<dbReference type="InterPro" id="IPR029063">
    <property type="entry name" value="SAM-dependent_MTases_sf"/>
</dbReference>
<protein>
    <recommendedName>
        <fullName evidence="3">Class I SAM-dependent methyltransferase</fullName>
    </recommendedName>
</protein>
<organism evidence="1 2">
    <name type="scientific">Formicincola oecophyllae</name>
    <dbReference type="NCBI Taxonomy" id="2558361"/>
    <lineage>
        <taxon>Bacteria</taxon>
        <taxon>Pseudomonadati</taxon>
        <taxon>Pseudomonadota</taxon>
        <taxon>Alphaproteobacteria</taxon>
        <taxon>Acetobacterales</taxon>
        <taxon>Acetobacteraceae</taxon>
        <taxon>Formicincola</taxon>
    </lineage>
</organism>
<sequence>MTTPPAAATPKKTTPHQKVKLLLSLLDRLTDGEGQASLERLATDPGAVEAVARDIATNTPVEVLAKTILTDTRPIQGVTEADYKYVGLPPEAEKCDFHTGYNTYLRPLLGKRADGFAAMYKMLDQQDNPLIIETGCLRVPGNWEGDGQSTFQFDWYAREKRGHVMTIDINELSINSARRACSSTTSTILNDSVAALNALSANAQKPAALLYLDSFDLVASNPMPSAMHHAMEVMAARRLIGPGTLLCIDDFNVPPLGPGGKGLIVNEFLNAINAEVLYSGYQKIWRVAV</sequence>
<dbReference type="Proteomes" id="UP000318709">
    <property type="component" value="Chromosome"/>
</dbReference>
<evidence type="ECO:0000313" key="1">
    <source>
        <dbReference type="EMBL" id="QDH13362.1"/>
    </source>
</evidence>
<dbReference type="RefSeq" id="WP_141443023.1">
    <property type="nucleotide sequence ID" value="NZ_CP038231.1"/>
</dbReference>
<dbReference type="EMBL" id="CP038231">
    <property type="protein sequence ID" value="QDH13362.1"/>
    <property type="molecule type" value="Genomic_DNA"/>
</dbReference>
<dbReference type="SUPFAM" id="SSF53335">
    <property type="entry name" value="S-adenosyl-L-methionine-dependent methyltransferases"/>
    <property type="match status" value="1"/>
</dbReference>
<keyword evidence="2" id="KW-1185">Reference proteome</keyword>
<dbReference type="AlphaFoldDB" id="A0A4Y6U7Q5"/>